<feature type="transmembrane region" description="Helical" evidence="6">
    <location>
        <begin position="6"/>
        <end position="29"/>
    </location>
</feature>
<keyword evidence="4 6" id="KW-0472">Membrane</keyword>
<feature type="transmembrane region" description="Helical" evidence="6">
    <location>
        <begin position="294"/>
        <end position="319"/>
    </location>
</feature>
<evidence type="ECO:0000256" key="5">
    <source>
        <dbReference type="SAM" id="MobiDB-lite"/>
    </source>
</evidence>
<name>A0A1D2A2Q8_AUXPR</name>
<proteinExistence type="predicted"/>
<sequence>MFSEEERWALLLSTFAGMSTTLGAALAIIRPPDDALLSFLLGTAIGVMMLLSVVEMWVHNAMEHGWASTTSAVLLGALFFKVAQPLLASMSGTDQPAGPSPAKATTSAVEAASKTGKRIRADVGPAALAAEASGGGRQPSAAPSGSSLTARWGAGGGEPHANSPPATRAGAGPTTPARPRHPRTLDPHCPPFPRRPRHPSPPPVTTPSATYPPTPPPPSPSPRRPQSPRELLRLGLLMAGTMTLHNLPEGAAVAFSSFTPLGPLMALAIAVHNVPEGVIVAAPVYAATGSRARALGLAAASGLSEPLGALLVICVARPALTATRLQLMLAGVGGLMAAVCVLELWPEARRCRAGGRLAAGIALGAGLMAWTLWLGV</sequence>
<dbReference type="InterPro" id="IPR003689">
    <property type="entry name" value="ZIP"/>
</dbReference>
<feature type="compositionally biased region" description="Pro residues" evidence="5">
    <location>
        <begin position="188"/>
        <end position="225"/>
    </location>
</feature>
<gene>
    <name evidence="7" type="ORF">g.2101</name>
</gene>
<organism evidence="7">
    <name type="scientific">Auxenochlorella protothecoides</name>
    <name type="common">Green microalga</name>
    <name type="synonym">Chlorella protothecoides</name>
    <dbReference type="NCBI Taxonomy" id="3075"/>
    <lineage>
        <taxon>Eukaryota</taxon>
        <taxon>Viridiplantae</taxon>
        <taxon>Chlorophyta</taxon>
        <taxon>core chlorophytes</taxon>
        <taxon>Trebouxiophyceae</taxon>
        <taxon>Chlorellales</taxon>
        <taxon>Chlorellaceae</taxon>
        <taxon>Auxenochlorella</taxon>
    </lineage>
</organism>
<evidence type="ECO:0000256" key="4">
    <source>
        <dbReference type="ARBA" id="ARBA00023136"/>
    </source>
</evidence>
<dbReference type="GO" id="GO:0005385">
    <property type="term" value="F:zinc ion transmembrane transporter activity"/>
    <property type="evidence" value="ECO:0007669"/>
    <property type="project" value="TreeGrafter"/>
</dbReference>
<feature type="transmembrane region" description="Helical" evidence="6">
    <location>
        <begin position="325"/>
        <end position="345"/>
    </location>
</feature>
<dbReference type="GO" id="GO:0016020">
    <property type="term" value="C:membrane"/>
    <property type="evidence" value="ECO:0007669"/>
    <property type="project" value="UniProtKB-SubCell"/>
</dbReference>
<feature type="transmembrane region" description="Helical" evidence="6">
    <location>
        <begin position="36"/>
        <end position="58"/>
    </location>
</feature>
<evidence type="ECO:0000256" key="6">
    <source>
        <dbReference type="SAM" id="Phobius"/>
    </source>
</evidence>
<dbReference type="PANTHER" id="PTHR11040">
    <property type="entry name" value="ZINC/IRON TRANSPORTER"/>
    <property type="match status" value="1"/>
</dbReference>
<comment type="subcellular location">
    <subcellularLocation>
        <location evidence="1">Membrane</location>
        <topology evidence="1">Multi-pass membrane protein</topology>
    </subcellularLocation>
</comment>
<evidence type="ECO:0000256" key="1">
    <source>
        <dbReference type="ARBA" id="ARBA00004141"/>
    </source>
</evidence>
<feature type="region of interest" description="Disordered" evidence="5">
    <location>
        <begin position="91"/>
        <end position="227"/>
    </location>
</feature>
<keyword evidence="2 6" id="KW-0812">Transmembrane</keyword>
<dbReference type="PANTHER" id="PTHR11040:SF205">
    <property type="entry name" value="ZINC TRANSPORTER ZUPT"/>
    <property type="match status" value="1"/>
</dbReference>
<feature type="compositionally biased region" description="Low complexity" evidence="5">
    <location>
        <begin position="164"/>
        <end position="177"/>
    </location>
</feature>
<feature type="transmembrane region" description="Helical" evidence="6">
    <location>
        <begin position="357"/>
        <end position="375"/>
    </location>
</feature>
<dbReference type="AlphaFoldDB" id="A0A1D2A2Q8"/>
<keyword evidence="3 6" id="KW-1133">Transmembrane helix</keyword>
<dbReference type="EMBL" id="GDKF01005168">
    <property type="protein sequence ID" value="JAT73454.1"/>
    <property type="molecule type" value="Transcribed_RNA"/>
</dbReference>
<evidence type="ECO:0000313" key="7">
    <source>
        <dbReference type="EMBL" id="JAT73454.1"/>
    </source>
</evidence>
<evidence type="ECO:0000256" key="3">
    <source>
        <dbReference type="ARBA" id="ARBA00022989"/>
    </source>
</evidence>
<protein>
    <recommendedName>
        <fullName evidence="8">Zinc transporter ZupT</fullName>
    </recommendedName>
</protein>
<evidence type="ECO:0008006" key="8">
    <source>
        <dbReference type="Google" id="ProtNLM"/>
    </source>
</evidence>
<evidence type="ECO:0000256" key="2">
    <source>
        <dbReference type="ARBA" id="ARBA00022692"/>
    </source>
</evidence>
<reference evidence="7" key="1">
    <citation type="submission" date="2015-08" db="EMBL/GenBank/DDBJ databases">
        <authorList>
            <person name="Babu N.S."/>
            <person name="Beckwith C.J."/>
            <person name="Beseler K.G."/>
            <person name="Brison A."/>
            <person name="Carone J.V."/>
            <person name="Caskin T.P."/>
            <person name="Diamond M."/>
            <person name="Durham M.E."/>
            <person name="Foxe J.M."/>
            <person name="Go M."/>
            <person name="Henderson B.A."/>
            <person name="Jones I.B."/>
            <person name="McGettigan J.A."/>
            <person name="Micheletti S.J."/>
            <person name="Nasrallah M.E."/>
            <person name="Ortiz D."/>
            <person name="Piller C.R."/>
            <person name="Privatt S.R."/>
            <person name="Schneider S.L."/>
            <person name="Sharp S."/>
            <person name="Smith T.C."/>
            <person name="Stanton J.D."/>
            <person name="Ullery H.E."/>
            <person name="Wilson R.J."/>
            <person name="Serrano M.G."/>
            <person name="Buck G."/>
            <person name="Lee V."/>
            <person name="Wang Y."/>
            <person name="Carvalho R."/>
            <person name="Voegtly L."/>
            <person name="Shi R."/>
            <person name="Duckworth R."/>
            <person name="Johnson A."/>
            <person name="Loviza R."/>
            <person name="Walstead R."/>
            <person name="Shah Z."/>
            <person name="Kiflezghi M."/>
            <person name="Wade K."/>
            <person name="Ball S.L."/>
            <person name="Bradley K.W."/>
            <person name="Asai D.J."/>
            <person name="Bowman C.A."/>
            <person name="Russell D.A."/>
            <person name="Pope W.H."/>
            <person name="Jacobs-Sera D."/>
            <person name="Hendrix R.W."/>
            <person name="Hatfull G.F."/>
        </authorList>
    </citation>
    <scope>NUCLEOTIDE SEQUENCE</scope>
</reference>
<accession>A0A1D2A2Q8</accession>
<dbReference type="Pfam" id="PF02535">
    <property type="entry name" value="Zip"/>
    <property type="match status" value="1"/>
</dbReference>